<dbReference type="GO" id="GO:0004356">
    <property type="term" value="F:glutamine synthetase activity"/>
    <property type="evidence" value="ECO:0007669"/>
    <property type="project" value="UniProtKB-EC"/>
</dbReference>
<sequence length="373" mass="42092">MVKNVGRVHGTPPKGPTLVENPLGKYFSLPLPDDKVLATYVWIDGTGENLRSKERTLDFMPKVAEDLPVLTYDGSGTRQARKKNADMYLFPRAIYRNPIHRGRSILVMCDTFDKNLQPTATNNRVRCAEAYLKCAEEEPWFGIEQELYLMNSYDLRPLGWPYKGFPDKTTQYHYGIGADKAFGRELMEAHYKCCLYAGIAYGGLNVEMGPSQWEYQVGPSVGVSAGDDVWMARYILQILAEQYGVAVSIKPKPIPHWQGSGTHVNFSTKLMREENGIIEIEKAIGKLAAAHKDHLKLYDPYGGRDNARRLIGSHQAAHMHEFSAGVSERSTCIRIHRSVAVDKKGFFEDRRPASNCDPYRVIDSLLRTCVLNE</sequence>
<dbReference type="EMBL" id="NWSH01004053">
    <property type="protein sequence ID" value="PCG65533.1"/>
    <property type="molecule type" value="Genomic_DNA"/>
</dbReference>
<evidence type="ECO:0000259" key="11">
    <source>
        <dbReference type="PROSITE" id="PS51986"/>
    </source>
</evidence>
<feature type="domain" description="GS beta-grasp" evidence="11">
    <location>
        <begin position="36"/>
        <end position="116"/>
    </location>
</feature>
<dbReference type="Gene3D" id="3.10.20.70">
    <property type="entry name" value="Glutamine synthetase, N-terminal domain"/>
    <property type="match status" value="1"/>
</dbReference>
<dbReference type="PANTHER" id="PTHR20852:SF57">
    <property type="entry name" value="GLUTAMINE SYNTHETASE 2 CYTOPLASMIC"/>
    <property type="match status" value="1"/>
</dbReference>
<evidence type="ECO:0000256" key="5">
    <source>
        <dbReference type="ARBA" id="ARBA00022598"/>
    </source>
</evidence>
<reference evidence="13" key="1">
    <citation type="submission" date="2017-09" db="EMBL/GenBank/DDBJ databases">
        <title>Contemporary evolution of a Lepidopteran species, Heliothis virescens, in response to modern agricultural practices.</title>
        <authorList>
            <person name="Fritz M.L."/>
            <person name="Deyonke A.M."/>
            <person name="Papanicolaou A."/>
            <person name="Micinski S."/>
            <person name="Westbrook J."/>
            <person name="Gould F."/>
        </authorList>
    </citation>
    <scope>NUCLEOTIDE SEQUENCE [LARGE SCALE GENOMIC DNA]</scope>
    <source>
        <strain evidence="13">HvINT-</strain>
        <tissue evidence="13">Whole body</tissue>
    </source>
</reference>
<dbReference type="PANTHER" id="PTHR20852">
    <property type="entry name" value="GLUTAMINE SYNTHETASE"/>
    <property type="match status" value="1"/>
</dbReference>
<dbReference type="Gene3D" id="3.30.590.10">
    <property type="entry name" value="Glutamine synthetase/guanido kinase, catalytic domain"/>
    <property type="match status" value="1"/>
</dbReference>
<comment type="similarity">
    <text evidence="2 9 10">Belongs to the glutamine synthetase family.</text>
</comment>
<dbReference type="PROSITE" id="PS51987">
    <property type="entry name" value="GS_CATALYTIC"/>
    <property type="match status" value="1"/>
</dbReference>
<dbReference type="SMART" id="SM01230">
    <property type="entry name" value="Gln-synt_C"/>
    <property type="match status" value="1"/>
</dbReference>
<keyword evidence="5" id="KW-0436">Ligase</keyword>
<evidence type="ECO:0000256" key="3">
    <source>
        <dbReference type="ARBA" id="ARBA00012937"/>
    </source>
</evidence>
<feature type="domain" description="GS catalytic" evidence="12">
    <location>
        <begin position="121"/>
        <end position="373"/>
    </location>
</feature>
<dbReference type="STRING" id="7102.A0A2A4J2C5"/>
<keyword evidence="4" id="KW-0963">Cytoplasm</keyword>
<organism evidence="13">
    <name type="scientific">Heliothis virescens</name>
    <name type="common">Tobacco budworm moth</name>
    <dbReference type="NCBI Taxonomy" id="7102"/>
    <lineage>
        <taxon>Eukaryota</taxon>
        <taxon>Metazoa</taxon>
        <taxon>Ecdysozoa</taxon>
        <taxon>Arthropoda</taxon>
        <taxon>Hexapoda</taxon>
        <taxon>Insecta</taxon>
        <taxon>Pterygota</taxon>
        <taxon>Neoptera</taxon>
        <taxon>Endopterygota</taxon>
        <taxon>Lepidoptera</taxon>
        <taxon>Glossata</taxon>
        <taxon>Ditrysia</taxon>
        <taxon>Noctuoidea</taxon>
        <taxon>Noctuidae</taxon>
        <taxon>Heliothinae</taxon>
        <taxon>Heliothis</taxon>
    </lineage>
</organism>
<dbReference type="InterPro" id="IPR036651">
    <property type="entry name" value="Gln_synt_N_sf"/>
</dbReference>
<keyword evidence="6" id="KW-0547">Nucleotide-binding</keyword>
<protein>
    <recommendedName>
        <fullName evidence="3">glutamine synthetase</fullName>
        <ecNumber evidence="3">6.3.1.2</ecNumber>
    </recommendedName>
</protein>
<dbReference type="SUPFAM" id="SSF55931">
    <property type="entry name" value="Glutamine synthetase/guanido kinase"/>
    <property type="match status" value="1"/>
</dbReference>
<dbReference type="EC" id="6.3.1.2" evidence="3"/>
<dbReference type="GO" id="GO:0005524">
    <property type="term" value="F:ATP binding"/>
    <property type="evidence" value="ECO:0007669"/>
    <property type="project" value="UniProtKB-KW"/>
</dbReference>
<evidence type="ECO:0000256" key="10">
    <source>
        <dbReference type="RuleBase" id="RU000384"/>
    </source>
</evidence>
<gene>
    <name evidence="13" type="ORF">B5V51_9054</name>
</gene>
<evidence type="ECO:0000256" key="1">
    <source>
        <dbReference type="ARBA" id="ARBA00004496"/>
    </source>
</evidence>
<evidence type="ECO:0000256" key="9">
    <source>
        <dbReference type="PROSITE-ProRule" id="PRU01330"/>
    </source>
</evidence>
<evidence type="ECO:0000259" key="12">
    <source>
        <dbReference type="PROSITE" id="PS51987"/>
    </source>
</evidence>
<evidence type="ECO:0000256" key="4">
    <source>
        <dbReference type="ARBA" id="ARBA00022490"/>
    </source>
</evidence>
<dbReference type="PROSITE" id="PS51986">
    <property type="entry name" value="GS_BETA_GRASP"/>
    <property type="match status" value="1"/>
</dbReference>
<dbReference type="SUPFAM" id="SSF54368">
    <property type="entry name" value="Glutamine synthetase, N-terminal domain"/>
    <property type="match status" value="1"/>
</dbReference>
<evidence type="ECO:0000256" key="2">
    <source>
        <dbReference type="ARBA" id="ARBA00009897"/>
    </source>
</evidence>
<dbReference type="FunFam" id="3.30.590.10:FF:000011">
    <property type="entry name" value="Glutamine synthetase"/>
    <property type="match status" value="1"/>
</dbReference>
<evidence type="ECO:0000256" key="6">
    <source>
        <dbReference type="ARBA" id="ARBA00022741"/>
    </source>
</evidence>
<dbReference type="InterPro" id="IPR050292">
    <property type="entry name" value="Glutamine_Synthetase"/>
</dbReference>
<evidence type="ECO:0000256" key="8">
    <source>
        <dbReference type="ARBA" id="ARBA00049436"/>
    </source>
</evidence>
<proteinExistence type="inferred from homology"/>
<dbReference type="GO" id="GO:0006542">
    <property type="term" value="P:glutamine biosynthetic process"/>
    <property type="evidence" value="ECO:0007669"/>
    <property type="project" value="InterPro"/>
</dbReference>
<accession>A0A2A4J2C5</accession>
<comment type="catalytic activity">
    <reaction evidence="8">
        <text>L-glutamate + NH4(+) + ATP = L-glutamine + ADP + phosphate + H(+)</text>
        <dbReference type="Rhea" id="RHEA:16169"/>
        <dbReference type="ChEBI" id="CHEBI:15378"/>
        <dbReference type="ChEBI" id="CHEBI:28938"/>
        <dbReference type="ChEBI" id="CHEBI:29985"/>
        <dbReference type="ChEBI" id="CHEBI:30616"/>
        <dbReference type="ChEBI" id="CHEBI:43474"/>
        <dbReference type="ChEBI" id="CHEBI:58359"/>
        <dbReference type="ChEBI" id="CHEBI:456216"/>
        <dbReference type="EC" id="6.3.1.2"/>
    </reaction>
</comment>
<comment type="subcellular location">
    <subcellularLocation>
        <location evidence="1">Cytoplasm</location>
    </subcellularLocation>
</comment>
<dbReference type="InterPro" id="IPR008146">
    <property type="entry name" value="Gln_synth_cat_dom"/>
</dbReference>
<dbReference type="Pfam" id="PF00120">
    <property type="entry name" value="Gln-synt_C"/>
    <property type="match status" value="1"/>
</dbReference>
<dbReference type="AlphaFoldDB" id="A0A2A4J2C5"/>
<dbReference type="InterPro" id="IPR014746">
    <property type="entry name" value="Gln_synth/guanido_kin_cat_dom"/>
</dbReference>
<dbReference type="InterPro" id="IPR008147">
    <property type="entry name" value="Gln_synt_N"/>
</dbReference>
<evidence type="ECO:0000256" key="7">
    <source>
        <dbReference type="ARBA" id="ARBA00022840"/>
    </source>
</evidence>
<comment type="caution">
    <text evidence="13">The sequence shown here is derived from an EMBL/GenBank/DDBJ whole genome shotgun (WGS) entry which is preliminary data.</text>
</comment>
<keyword evidence="7" id="KW-0067">ATP-binding</keyword>
<name>A0A2A4J2C5_HELVI</name>
<evidence type="ECO:0000313" key="13">
    <source>
        <dbReference type="EMBL" id="PCG65533.1"/>
    </source>
</evidence>
<dbReference type="GO" id="GO:0005737">
    <property type="term" value="C:cytoplasm"/>
    <property type="evidence" value="ECO:0007669"/>
    <property type="project" value="UniProtKB-SubCell"/>
</dbReference>